<dbReference type="PROSITE" id="PS50857">
    <property type="entry name" value="COX2_CUA"/>
    <property type="match status" value="1"/>
</dbReference>
<keyword evidence="11 16" id="KW-1133">Transmembrane helix</keyword>
<keyword evidence="8" id="KW-0479">Metal-binding</keyword>
<accession>A0A3B1B5R5</accession>
<evidence type="ECO:0000256" key="4">
    <source>
        <dbReference type="ARBA" id="ARBA00022448"/>
    </source>
</evidence>
<keyword evidence="4" id="KW-0813">Transport</keyword>
<dbReference type="InterPro" id="IPR008972">
    <property type="entry name" value="Cupredoxin"/>
</dbReference>
<dbReference type="PRINTS" id="PR01166">
    <property type="entry name" value="CYCOXIDASEII"/>
</dbReference>
<keyword evidence="20" id="KW-0560">Oxidoreductase</keyword>
<dbReference type="GO" id="GO:0005507">
    <property type="term" value="F:copper ion binding"/>
    <property type="evidence" value="ECO:0007669"/>
    <property type="project" value="InterPro"/>
</dbReference>
<feature type="domain" description="Cytochrome oxidase subunit II copper A binding" evidence="17">
    <location>
        <begin position="122"/>
        <end position="264"/>
    </location>
</feature>
<keyword evidence="13" id="KW-0186">Copper</keyword>
<evidence type="ECO:0000313" key="20">
    <source>
        <dbReference type="EMBL" id="VAX01615.1"/>
    </source>
</evidence>
<dbReference type="Pfam" id="PF02790">
    <property type="entry name" value="COX2_TM"/>
    <property type="match status" value="1"/>
</dbReference>
<evidence type="ECO:0000256" key="2">
    <source>
        <dbReference type="ARBA" id="ARBA00007866"/>
    </source>
</evidence>
<organism evidence="20">
    <name type="scientific">hydrothermal vent metagenome</name>
    <dbReference type="NCBI Taxonomy" id="652676"/>
    <lineage>
        <taxon>unclassified sequences</taxon>
        <taxon>metagenomes</taxon>
        <taxon>ecological metagenomes</taxon>
    </lineage>
</organism>
<evidence type="ECO:0000256" key="14">
    <source>
        <dbReference type="ARBA" id="ARBA00023136"/>
    </source>
</evidence>
<keyword evidence="7 16" id="KW-0812">Transmembrane</keyword>
<gene>
    <name evidence="20" type="ORF">MNBD_GAMMA22-2032</name>
</gene>
<dbReference type="PANTHER" id="PTHR22888">
    <property type="entry name" value="CYTOCHROME C OXIDASE, SUBUNIT II"/>
    <property type="match status" value="1"/>
</dbReference>
<dbReference type="Gene3D" id="1.10.760.10">
    <property type="entry name" value="Cytochrome c-like domain"/>
    <property type="match status" value="1"/>
</dbReference>
<comment type="subcellular location">
    <subcellularLocation>
        <location evidence="1">Membrane</location>
        <topology evidence="1">Multi-pass membrane protein</topology>
    </subcellularLocation>
</comment>
<dbReference type="PANTHER" id="PTHR22888:SF9">
    <property type="entry name" value="CYTOCHROME C OXIDASE SUBUNIT 2"/>
    <property type="match status" value="1"/>
</dbReference>
<dbReference type="InterPro" id="IPR009056">
    <property type="entry name" value="Cyt_c-like_dom"/>
</dbReference>
<dbReference type="InterPro" id="IPR011759">
    <property type="entry name" value="Cyt_c_oxidase_su2_TM_dom"/>
</dbReference>
<evidence type="ECO:0000256" key="6">
    <source>
        <dbReference type="ARBA" id="ARBA00022660"/>
    </source>
</evidence>
<dbReference type="AlphaFoldDB" id="A0A3B1B5R5"/>
<evidence type="ECO:0000256" key="8">
    <source>
        <dbReference type="ARBA" id="ARBA00022723"/>
    </source>
</evidence>
<dbReference type="EMBL" id="UOFS01000049">
    <property type="protein sequence ID" value="VAX01615.1"/>
    <property type="molecule type" value="Genomic_DNA"/>
</dbReference>
<evidence type="ECO:0000256" key="7">
    <source>
        <dbReference type="ARBA" id="ARBA00022692"/>
    </source>
</evidence>
<dbReference type="InterPro" id="IPR045187">
    <property type="entry name" value="CcO_II"/>
</dbReference>
<keyword evidence="10" id="KW-0249">Electron transport</keyword>
<keyword evidence="5" id="KW-0349">Heme</keyword>
<protein>
    <recommendedName>
        <fullName evidence="3">cytochrome-c oxidase</fullName>
        <ecNumber evidence="3">7.1.1.9</ecNumber>
    </recommendedName>
    <alternativeName>
        <fullName evidence="15">Cytochrome c oxidase polypeptide II</fullName>
    </alternativeName>
</protein>
<evidence type="ECO:0000256" key="5">
    <source>
        <dbReference type="ARBA" id="ARBA00022617"/>
    </source>
</evidence>
<dbReference type="InterPro" id="IPR001505">
    <property type="entry name" value="Copper_CuA"/>
</dbReference>
<dbReference type="Pfam" id="PF13442">
    <property type="entry name" value="Cytochrome_CBB3"/>
    <property type="match status" value="1"/>
</dbReference>
<evidence type="ECO:0000256" key="16">
    <source>
        <dbReference type="SAM" id="Phobius"/>
    </source>
</evidence>
<evidence type="ECO:0000256" key="10">
    <source>
        <dbReference type="ARBA" id="ARBA00022982"/>
    </source>
</evidence>
<dbReference type="GO" id="GO:0016020">
    <property type="term" value="C:membrane"/>
    <property type="evidence" value="ECO:0007669"/>
    <property type="project" value="UniProtKB-SubCell"/>
</dbReference>
<evidence type="ECO:0000256" key="12">
    <source>
        <dbReference type="ARBA" id="ARBA00023004"/>
    </source>
</evidence>
<dbReference type="PROSITE" id="PS51007">
    <property type="entry name" value="CYTC"/>
    <property type="match status" value="1"/>
</dbReference>
<dbReference type="GO" id="GO:0042773">
    <property type="term" value="P:ATP synthesis coupled electron transport"/>
    <property type="evidence" value="ECO:0007669"/>
    <property type="project" value="TreeGrafter"/>
</dbReference>
<keyword evidence="6" id="KW-0679">Respiratory chain</keyword>
<dbReference type="PROSITE" id="PS50999">
    <property type="entry name" value="COX2_TM"/>
    <property type="match status" value="1"/>
</dbReference>
<evidence type="ECO:0000256" key="13">
    <source>
        <dbReference type="ARBA" id="ARBA00023008"/>
    </source>
</evidence>
<name>A0A3B1B5R5_9ZZZZ</name>
<evidence type="ECO:0000256" key="11">
    <source>
        <dbReference type="ARBA" id="ARBA00022989"/>
    </source>
</evidence>
<dbReference type="GO" id="GO:0004129">
    <property type="term" value="F:cytochrome-c oxidase activity"/>
    <property type="evidence" value="ECO:0007669"/>
    <property type="project" value="UniProtKB-EC"/>
</dbReference>
<keyword evidence="12" id="KW-0408">Iron</keyword>
<dbReference type="InterPro" id="IPR036257">
    <property type="entry name" value="Cyt_c_oxidase_su2_TM_sf"/>
</dbReference>
<dbReference type="GO" id="GO:0016491">
    <property type="term" value="F:oxidoreductase activity"/>
    <property type="evidence" value="ECO:0007669"/>
    <property type="project" value="UniProtKB-KW"/>
</dbReference>
<feature type="transmembrane region" description="Helical" evidence="16">
    <location>
        <begin position="93"/>
        <end position="115"/>
    </location>
</feature>
<evidence type="ECO:0000256" key="3">
    <source>
        <dbReference type="ARBA" id="ARBA00012949"/>
    </source>
</evidence>
<dbReference type="PROSITE" id="PS00078">
    <property type="entry name" value="COX2"/>
    <property type="match status" value="1"/>
</dbReference>
<dbReference type="InterPro" id="IPR002429">
    <property type="entry name" value="CcO_II-like_C"/>
</dbReference>
<evidence type="ECO:0000256" key="15">
    <source>
        <dbReference type="ARBA" id="ARBA00031389"/>
    </source>
</evidence>
<evidence type="ECO:0000259" key="19">
    <source>
        <dbReference type="PROSITE" id="PS51007"/>
    </source>
</evidence>
<dbReference type="SUPFAM" id="SSF49503">
    <property type="entry name" value="Cupredoxins"/>
    <property type="match status" value="1"/>
</dbReference>
<evidence type="ECO:0000259" key="17">
    <source>
        <dbReference type="PROSITE" id="PS50857"/>
    </source>
</evidence>
<dbReference type="GO" id="GO:0020037">
    <property type="term" value="F:heme binding"/>
    <property type="evidence" value="ECO:0007669"/>
    <property type="project" value="InterPro"/>
</dbReference>
<dbReference type="EC" id="7.1.1.9" evidence="3"/>
<dbReference type="SUPFAM" id="SSF81464">
    <property type="entry name" value="Cytochrome c oxidase subunit II-like, transmembrane region"/>
    <property type="match status" value="1"/>
</dbReference>
<dbReference type="InterPro" id="IPR014222">
    <property type="entry name" value="Cyt_c_oxidase_su2"/>
</dbReference>
<evidence type="ECO:0000256" key="1">
    <source>
        <dbReference type="ARBA" id="ARBA00004141"/>
    </source>
</evidence>
<reference evidence="20" key="1">
    <citation type="submission" date="2018-06" db="EMBL/GenBank/DDBJ databases">
        <authorList>
            <person name="Zhirakovskaya E."/>
        </authorList>
    </citation>
    <scope>NUCLEOTIDE SEQUENCE</scope>
</reference>
<feature type="domain" description="Cytochrome oxidase subunit II transmembrane region profile" evidence="18">
    <location>
        <begin position="26"/>
        <end position="121"/>
    </location>
</feature>
<dbReference type="Gene3D" id="2.60.40.420">
    <property type="entry name" value="Cupredoxins - blue copper proteins"/>
    <property type="match status" value="1"/>
</dbReference>
<dbReference type="InterPro" id="IPR036909">
    <property type="entry name" value="Cyt_c-like_dom_sf"/>
</dbReference>
<keyword evidence="14 16" id="KW-0472">Membrane</keyword>
<feature type="transmembrane region" description="Helical" evidence="16">
    <location>
        <begin position="51"/>
        <end position="72"/>
    </location>
</feature>
<sequence>MSIRNLTAKLYRMIVTIMLFGPASVFAAYSELNMPQSVTDLGAEIYDLHMIIFWIVTIAGIAVFAVMIYSIFNHRKSKGAVAEQFHESTSVEVVWTIIPLIILVIIAIPATSTLLKYEDTSNSDITITATGYQWKWKYDYQKEDISFFSALAEDSNKARQLGAKVDLSAVDNYLLNVDNPIVVPVNKKIRVLTTSNDVIHAWWVPDLAIKRDAIPGFINESWFKANKVGTYRGQCAELCGKDHGFMPIVVKVVEEAEYTAWVGKQKADMAAADAASDKTFTMAELMKKGEKAYNTSCSGCHQINGAGLAPTFPALVGSKIATGPMKDHIDMVMNGSKANPMMAAYAAQLNNLELAAIITYERNAWGNNTGDLVQPSEIKAAR</sequence>
<evidence type="ECO:0000256" key="9">
    <source>
        <dbReference type="ARBA" id="ARBA00022967"/>
    </source>
</evidence>
<dbReference type="NCBIfam" id="TIGR02866">
    <property type="entry name" value="CoxB"/>
    <property type="match status" value="1"/>
</dbReference>
<dbReference type="Pfam" id="PF00116">
    <property type="entry name" value="COX2"/>
    <property type="match status" value="1"/>
</dbReference>
<keyword evidence="9" id="KW-1278">Translocase</keyword>
<dbReference type="SUPFAM" id="SSF46626">
    <property type="entry name" value="Cytochrome c"/>
    <property type="match status" value="1"/>
</dbReference>
<feature type="domain" description="Cytochrome c" evidence="19">
    <location>
        <begin position="284"/>
        <end position="365"/>
    </location>
</feature>
<proteinExistence type="inferred from homology"/>
<comment type="similarity">
    <text evidence="2">Belongs to the cytochrome c oxidase subunit 2 family.</text>
</comment>
<dbReference type="Gene3D" id="1.10.287.90">
    <property type="match status" value="1"/>
</dbReference>
<evidence type="ECO:0000259" key="18">
    <source>
        <dbReference type="PROSITE" id="PS50999"/>
    </source>
</evidence>